<dbReference type="AlphaFoldDB" id="L0GV32"/>
<dbReference type="PANTHER" id="PTHR10259:SF11">
    <property type="entry name" value="THIOPURINE S-METHYLTRANSFERASE"/>
    <property type="match status" value="1"/>
</dbReference>
<dbReference type="KEGG" id="tmb:Thimo_0851"/>
<evidence type="ECO:0000256" key="8">
    <source>
        <dbReference type="ARBA" id="ARBA00022691"/>
    </source>
</evidence>
<keyword evidence="5 9" id="KW-0963">Cytoplasm</keyword>
<dbReference type="Gene3D" id="3.40.50.150">
    <property type="entry name" value="Vaccinia Virus protein VP39"/>
    <property type="match status" value="1"/>
</dbReference>
<keyword evidence="6 9" id="KW-0489">Methyltransferase</keyword>
<evidence type="ECO:0000256" key="7">
    <source>
        <dbReference type="ARBA" id="ARBA00022679"/>
    </source>
</evidence>
<evidence type="ECO:0000256" key="4">
    <source>
        <dbReference type="ARBA" id="ARBA00011905"/>
    </source>
</evidence>
<keyword evidence="8 9" id="KW-0949">S-adenosyl-L-methionine</keyword>
<dbReference type="PATRIC" id="fig|765912.4.peg.834"/>
<keyword evidence="11" id="KW-1185">Reference proteome</keyword>
<feature type="binding site" evidence="9">
    <location>
        <position position="123"/>
    </location>
    <ligand>
        <name>S-adenosyl-L-methionine</name>
        <dbReference type="ChEBI" id="CHEBI:59789"/>
    </ligand>
</feature>
<evidence type="ECO:0000256" key="5">
    <source>
        <dbReference type="ARBA" id="ARBA00022490"/>
    </source>
</evidence>
<gene>
    <name evidence="9" type="primary">tpm</name>
    <name evidence="10" type="ORF">Thimo_0851</name>
</gene>
<dbReference type="HAMAP" id="MF_00812">
    <property type="entry name" value="Thiopur_methtran"/>
    <property type="match status" value="1"/>
</dbReference>
<dbReference type="InterPro" id="IPR025835">
    <property type="entry name" value="Thiopurine_S-MeTrfase"/>
</dbReference>
<organism evidence="10 11">
    <name type="scientific">Thioflavicoccus mobilis 8321</name>
    <dbReference type="NCBI Taxonomy" id="765912"/>
    <lineage>
        <taxon>Bacteria</taxon>
        <taxon>Pseudomonadati</taxon>
        <taxon>Pseudomonadota</taxon>
        <taxon>Gammaproteobacteria</taxon>
        <taxon>Chromatiales</taxon>
        <taxon>Chromatiaceae</taxon>
        <taxon>Thioflavicoccus</taxon>
    </lineage>
</organism>
<protein>
    <recommendedName>
        <fullName evidence="4 9">Thiopurine S-methyltransferase</fullName>
        <ecNumber evidence="4 9">2.1.1.67</ecNumber>
    </recommendedName>
    <alternativeName>
        <fullName evidence="9">Thiopurine methyltransferase</fullName>
    </alternativeName>
</protein>
<comment type="subcellular location">
    <subcellularLocation>
        <location evidence="2 9">Cytoplasm</location>
    </subcellularLocation>
</comment>
<proteinExistence type="inferred from homology"/>
<dbReference type="GO" id="GO:0008119">
    <property type="term" value="F:thiopurine S-methyltransferase activity"/>
    <property type="evidence" value="ECO:0007669"/>
    <property type="project" value="UniProtKB-UniRule"/>
</dbReference>
<dbReference type="PIRSF" id="PIRSF023956">
    <property type="entry name" value="Thiopurine_S-methyltransferase"/>
    <property type="match status" value="1"/>
</dbReference>
<dbReference type="Proteomes" id="UP000010816">
    <property type="component" value="Chromosome"/>
</dbReference>
<dbReference type="STRING" id="765912.Thimo_0851"/>
<dbReference type="NCBIfam" id="TIGR03840">
    <property type="entry name" value="TMPT_Se_Te"/>
    <property type="match status" value="1"/>
</dbReference>
<dbReference type="RefSeq" id="WP_015279833.1">
    <property type="nucleotide sequence ID" value="NC_019940.1"/>
</dbReference>
<dbReference type="FunFam" id="3.40.50.150:FF:000101">
    <property type="entry name" value="Thiopurine S-methyltransferase"/>
    <property type="match status" value="1"/>
</dbReference>
<sequence length="218" mass="24916">MQPDFWHARWQRGETGWHEEQINVHLQQLWPRLGLAAETRVFVPLCGKSRDLLWLAGRGHRVLGVELSEIAVQAFFDEQGLRPKIDDEPPFRRYAVDEMTLLCGDFFDLRPEHLAGISAFYDRASLIALPPALRGRYATHLKTLLPATTGLLITLDYDQTKMAGPPFSVQPGEVERLFGDRFTLTAMADLDLIGESPKFRQRGLTTLREHVWRLDPRG</sequence>
<dbReference type="EC" id="2.1.1.67" evidence="4 9"/>
<dbReference type="InterPro" id="IPR022474">
    <property type="entry name" value="Thiopur_S-MeTfrase_Se/Te_detox"/>
</dbReference>
<comment type="similarity">
    <text evidence="3 9">Belongs to the class I-like SAM-binding methyltransferase superfamily. TPMT family.</text>
</comment>
<dbReference type="GO" id="GO:0010038">
    <property type="term" value="P:response to metal ion"/>
    <property type="evidence" value="ECO:0007669"/>
    <property type="project" value="InterPro"/>
</dbReference>
<feature type="binding site" evidence="9">
    <location>
        <position position="66"/>
    </location>
    <ligand>
        <name>S-adenosyl-L-methionine</name>
        <dbReference type="ChEBI" id="CHEBI:59789"/>
    </ligand>
</feature>
<keyword evidence="7 9" id="KW-0808">Transferase</keyword>
<name>L0GV32_9GAMM</name>
<dbReference type="PANTHER" id="PTHR10259">
    <property type="entry name" value="THIOPURINE S-METHYLTRANSFERASE"/>
    <property type="match status" value="1"/>
</dbReference>
<dbReference type="GO" id="GO:0005737">
    <property type="term" value="C:cytoplasm"/>
    <property type="evidence" value="ECO:0007669"/>
    <property type="project" value="UniProtKB-SubCell"/>
</dbReference>
<feature type="binding site" evidence="9">
    <location>
        <position position="10"/>
    </location>
    <ligand>
        <name>S-adenosyl-L-methionine</name>
        <dbReference type="ChEBI" id="CHEBI:59789"/>
    </ligand>
</feature>
<dbReference type="PROSITE" id="PS51585">
    <property type="entry name" value="SAM_MT_TPMT"/>
    <property type="match status" value="1"/>
</dbReference>
<dbReference type="EMBL" id="CP003051">
    <property type="protein sequence ID" value="AGA89687.1"/>
    <property type="molecule type" value="Genomic_DNA"/>
</dbReference>
<dbReference type="GO" id="GO:0032259">
    <property type="term" value="P:methylation"/>
    <property type="evidence" value="ECO:0007669"/>
    <property type="project" value="UniProtKB-KW"/>
</dbReference>
<dbReference type="HOGENOM" id="CLU_085515_1_0_6"/>
<evidence type="ECO:0000313" key="10">
    <source>
        <dbReference type="EMBL" id="AGA89687.1"/>
    </source>
</evidence>
<dbReference type="OrthoDB" id="9778208at2"/>
<dbReference type="InterPro" id="IPR029063">
    <property type="entry name" value="SAM-dependent_MTases_sf"/>
</dbReference>
<reference evidence="10 11" key="1">
    <citation type="submission" date="2011-09" db="EMBL/GenBank/DDBJ databases">
        <title>Complete sequence of chromosome of Thioflavicoccus mobilis 8321.</title>
        <authorList>
            <consortium name="US DOE Joint Genome Institute"/>
            <person name="Lucas S."/>
            <person name="Han J."/>
            <person name="Lapidus A."/>
            <person name="Cheng J.-F."/>
            <person name="Goodwin L."/>
            <person name="Pitluck S."/>
            <person name="Peters L."/>
            <person name="Ovchinnikova G."/>
            <person name="Lu M."/>
            <person name="Detter J.C."/>
            <person name="Han C."/>
            <person name="Tapia R."/>
            <person name="Land M."/>
            <person name="Hauser L."/>
            <person name="Kyrpides N."/>
            <person name="Ivanova N."/>
            <person name="Pagani I."/>
            <person name="Vogl K."/>
            <person name="Liu Z."/>
            <person name="Imhoff J."/>
            <person name="Thiel V."/>
            <person name="Frigaard N.-U."/>
            <person name="Bryant D."/>
            <person name="Woyke T."/>
        </authorList>
    </citation>
    <scope>NUCLEOTIDE SEQUENCE [LARGE SCALE GENOMIC DNA]</scope>
    <source>
        <strain evidence="10 11">8321</strain>
    </source>
</reference>
<dbReference type="NCBIfam" id="NF009732">
    <property type="entry name" value="PRK13255.1"/>
    <property type="match status" value="1"/>
</dbReference>
<evidence type="ECO:0000256" key="3">
    <source>
        <dbReference type="ARBA" id="ARBA00008145"/>
    </source>
</evidence>
<dbReference type="eggNOG" id="COG0500">
    <property type="taxonomic scope" value="Bacteria"/>
</dbReference>
<evidence type="ECO:0000256" key="9">
    <source>
        <dbReference type="HAMAP-Rule" id="MF_00812"/>
    </source>
</evidence>
<evidence type="ECO:0000256" key="2">
    <source>
        <dbReference type="ARBA" id="ARBA00004496"/>
    </source>
</evidence>
<feature type="binding site" evidence="9">
    <location>
        <position position="45"/>
    </location>
    <ligand>
        <name>S-adenosyl-L-methionine</name>
        <dbReference type="ChEBI" id="CHEBI:59789"/>
    </ligand>
</feature>
<evidence type="ECO:0000256" key="6">
    <source>
        <dbReference type="ARBA" id="ARBA00022603"/>
    </source>
</evidence>
<dbReference type="SUPFAM" id="SSF53335">
    <property type="entry name" value="S-adenosyl-L-methionine-dependent methyltransferases"/>
    <property type="match status" value="1"/>
</dbReference>
<dbReference type="Pfam" id="PF05724">
    <property type="entry name" value="TPMT"/>
    <property type="match status" value="1"/>
</dbReference>
<accession>L0GV32</accession>
<evidence type="ECO:0000256" key="1">
    <source>
        <dbReference type="ARBA" id="ARBA00000903"/>
    </source>
</evidence>
<dbReference type="InterPro" id="IPR008854">
    <property type="entry name" value="TPMT"/>
</dbReference>
<comment type="catalytic activity">
    <reaction evidence="1 9">
        <text>S-adenosyl-L-methionine + a thiopurine = S-adenosyl-L-homocysteine + a thiopurine S-methylether.</text>
        <dbReference type="EC" id="2.1.1.67"/>
    </reaction>
</comment>
<evidence type="ECO:0000313" key="11">
    <source>
        <dbReference type="Proteomes" id="UP000010816"/>
    </source>
</evidence>